<protein>
    <submittedName>
        <fullName evidence="1">Uncharacterized protein</fullName>
    </submittedName>
</protein>
<gene>
    <name evidence="1" type="ORF">SAMN05421820_102155</name>
</gene>
<dbReference type="EMBL" id="FNGY01000002">
    <property type="protein sequence ID" value="SDL79052.1"/>
    <property type="molecule type" value="Genomic_DNA"/>
</dbReference>
<reference evidence="2" key="1">
    <citation type="submission" date="2016-10" db="EMBL/GenBank/DDBJ databases">
        <authorList>
            <person name="Varghese N."/>
            <person name="Submissions S."/>
        </authorList>
    </citation>
    <scope>NUCLEOTIDE SEQUENCE [LARGE SCALE GENOMIC DNA]</scope>
    <source>
        <strain evidence="2">DSM 19110</strain>
    </source>
</reference>
<keyword evidence="2" id="KW-1185">Reference proteome</keyword>
<evidence type="ECO:0000313" key="2">
    <source>
        <dbReference type="Proteomes" id="UP000183200"/>
    </source>
</evidence>
<accession>A0A1G9MXQ6</accession>
<dbReference type="Proteomes" id="UP000183200">
    <property type="component" value="Unassembled WGS sequence"/>
</dbReference>
<name>A0A1G9MXQ6_9SPHI</name>
<evidence type="ECO:0000313" key="1">
    <source>
        <dbReference type="EMBL" id="SDL79052.1"/>
    </source>
</evidence>
<dbReference type="AlphaFoldDB" id="A0A1G9MXQ6"/>
<dbReference type="RefSeq" id="WP_143010348.1">
    <property type="nucleotide sequence ID" value="NZ_FNGY01000002.1"/>
</dbReference>
<sequence length="149" mass="17853">MTYEEQIIDQLLFIFSKLEFSKLHKYFADHNFVFLRKNETYYTFMDSKAGYIVDVKDEKIIGCNFKKSGDFNLEIAKKYLVDKYSYKKQQIDDDPNEIEIFEKDGFGVMFLRFENSKYISYSINIRSFKLDSKKITVKISSEPIKIKYK</sequence>
<organism evidence="1 2">
    <name type="scientific">Pedobacter steynii</name>
    <dbReference type="NCBI Taxonomy" id="430522"/>
    <lineage>
        <taxon>Bacteria</taxon>
        <taxon>Pseudomonadati</taxon>
        <taxon>Bacteroidota</taxon>
        <taxon>Sphingobacteriia</taxon>
        <taxon>Sphingobacteriales</taxon>
        <taxon>Sphingobacteriaceae</taxon>
        <taxon>Pedobacter</taxon>
    </lineage>
</organism>
<proteinExistence type="predicted"/>